<dbReference type="GO" id="GO:0055087">
    <property type="term" value="C:Ski complex"/>
    <property type="evidence" value="ECO:0007669"/>
    <property type="project" value="TreeGrafter"/>
</dbReference>
<dbReference type="PANTHER" id="PTHR12131:SF1">
    <property type="entry name" value="ATP-DEPENDENT RNA HELICASE SUPV3L1, MITOCHONDRIAL-RELATED"/>
    <property type="match status" value="1"/>
</dbReference>
<dbReference type="EMBL" id="HG994585">
    <property type="protein sequence ID" value="CAF2989493.1"/>
    <property type="molecule type" value="Genomic_DNA"/>
</dbReference>
<proteinExistence type="predicted"/>
<name>A0A7R8D133_LEPSM</name>
<dbReference type="OrthoDB" id="64767at2759"/>
<accession>A0A7R8D133</accession>
<organism evidence="7 8">
    <name type="scientific">Lepeophtheirus salmonis</name>
    <name type="common">Salmon louse</name>
    <name type="synonym">Caligus salmonis</name>
    <dbReference type="NCBI Taxonomy" id="72036"/>
    <lineage>
        <taxon>Eukaryota</taxon>
        <taxon>Metazoa</taxon>
        <taxon>Ecdysozoa</taxon>
        <taxon>Arthropoda</taxon>
        <taxon>Crustacea</taxon>
        <taxon>Multicrustacea</taxon>
        <taxon>Hexanauplia</taxon>
        <taxon>Copepoda</taxon>
        <taxon>Siphonostomatoida</taxon>
        <taxon>Caligidae</taxon>
        <taxon>Lepeophtheirus</taxon>
    </lineage>
</organism>
<reference evidence="7" key="1">
    <citation type="submission" date="2021-02" db="EMBL/GenBank/DDBJ databases">
        <authorList>
            <person name="Bekaert M."/>
        </authorList>
    </citation>
    <scope>NUCLEOTIDE SEQUENCE</scope>
    <source>
        <strain evidence="7">IoA-00</strain>
    </source>
</reference>
<dbReference type="GO" id="GO:0003724">
    <property type="term" value="F:RNA helicase activity"/>
    <property type="evidence" value="ECO:0007669"/>
    <property type="project" value="UniProtKB-EC"/>
</dbReference>
<keyword evidence="3" id="KW-0347">Helicase</keyword>
<dbReference type="EC" id="3.6.4.-" evidence="7"/>
<evidence type="ECO:0000313" key="8">
    <source>
        <dbReference type="Proteomes" id="UP000675881"/>
    </source>
</evidence>
<dbReference type="PANTHER" id="PTHR12131">
    <property type="entry name" value="ATP-DEPENDENT RNA AND DNA HELICASE"/>
    <property type="match status" value="1"/>
</dbReference>
<keyword evidence="8" id="KW-1185">Reference proteome</keyword>
<evidence type="ECO:0000313" key="7">
    <source>
        <dbReference type="EMBL" id="CAF2989493.1"/>
    </source>
</evidence>
<evidence type="ECO:0000256" key="1">
    <source>
        <dbReference type="ARBA" id="ARBA00022741"/>
    </source>
</evidence>
<dbReference type="GO" id="GO:0070478">
    <property type="term" value="P:nuclear-transcribed mRNA catabolic process, 3'-5' exonucleolytic nonsense-mediated decay"/>
    <property type="evidence" value="ECO:0007669"/>
    <property type="project" value="TreeGrafter"/>
</dbReference>
<gene>
    <name evidence="7" type="ORF">LSAA_11776</name>
</gene>
<dbReference type="InterPro" id="IPR027417">
    <property type="entry name" value="P-loop_NTPase"/>
</dbReference>
<evidence type="ECO:0000256" key="5">
    <source>
        <dbReference type="ARBA" id="ARBA00047984"/>
    </source>
</evidence>
<sequence length="524" mass="60629">MAGRAGRRGLDSTGTVIILVKDKVYESDELQRMMLGKPTRLESKFKLTYSMILNLFKVRQLRVEDMMKRSFSEKDSQKNQSVYKERISKLKKEIVKNNDVGLERLYDQVEHFFKIRNPYWTKLFSLASIQKSLILGRIVLVHSDGVFKYGCILRVNQVVTPRTYDVFIYKPKTDVISMVNDEFSLFVNFVRRKQPIWDPLTTGYTKDYCYVTLRDIDIMEITKKVIKNIDSQKIIDDIKRREIPRFSDCPPGVSSMNVLQELSKFSHENQCISSCTSILNPLKDFKIQDIDDIEDCCKLKSIYESNVDEDVTSIDFTDRFKNVYEEKKKMKEVENLDFLLSDSSLKFLPDFNNRVDVLNKLQYISSDKIVKLKGRVASKMSNHELLVTELIFRKVITDRPSEEIASLLSCIVFKNKKCSEPELTQSLKEGIEEIKDIARVIGTAQKDAGFDEPVEQYVDNFCFGLTEVVYEWAKGLPFSEIIKLTDVHEGTIVNTIQMLDEVIRNIKDAALFDIGDPILKQKNG</sequence>
<dbReference type="Gene3D" id="1.10.3380.30">
    <property type="match status" value="2"/>
</dbReference>
<keyword evidence="4" id="KW-0067">ATP-binding</keyword>
<dbReference type="Gene3D" id="3.40.50.300">
    <property type="entry name" value="P-loop containing nucleotide triphosphate hydrolases"/>
    <property type="match status" value="1"/>
</dbReference>
<dbReference type="InterPro" id="IPR012961">
    <property type="entry name" value="Ski2/MTR4_C"/>
</dbReference>
<evidence type="ECO:0000259" key="6">
    <source>
        <dbReference type="SMART" id="SM01142"/>
    </source>
</evidence>
<evidence type="ECO:0000256" key="3">
    <source>
        <dbReference type="ARBA" id="ARBA00022806"/>
    </source>
</evidence>
<keyword evidence="1" id="KW-0547">Nucleotide-binding</keyword>
<keyword evidence="2 7" id="KW-0378">Hydrolase</keyword>
<evidence type="ECO:0000256" key="4">
    <source>
        <dbReference type="ARBA" id="ARBA00022840"/>
    </source>
</evidence>
<dbReference type="Pfam" id="PF08148">
    <property type="entry name" value="DSHCT"/>
    <property type="match status" value="1"/>
</dbReference>
<dbReference type="GO" id="GO:0005524">
    <property type="term" value="F:ATP binding"/>
    <property type="evidence" value="ECO:0007669"/>
    <property type="project" value="UniProtKB-KW"/>
</dbReference>
<comment type="catalytic activity">
    <reaction evidence="5">
        <text>ATP + H2O = ADP + phosphate + H(+)</text>
        <dbReference type="Rhea" id="RHEA:13065"/>
        <dbReference type="ChEBI" id="CHEBI:15377"/>
        <dbReference type="ChEBI" id="CHEBI:15378"/>
        <dbReference type="ChEBI" id="CHEBI:30616"/>
        <dbReference type="ChEBI" id="CHEBI:43474"/>
        <dbReference type="ChEBI" id="CHEBI:456216"/>
        <dbReference type="EC" id="3.6.4.13"/>
    </reaction>
</comment>
<dbReference type="GO" id="GO:0016787">
    <property type="term" value="F:hydrolase activity"/>
    <property type="evidence" value="ECO:0007669"/>
    <property type="project" value="UniProtKB-KW"/>
</dbReference>
<dbReference type="SMART" id="SM01142">
    <property type="entry name" value="DSHCT"/>
    <property type="match status" value="1"/>
</dbReference>
<evidence type="ECO:0000256" key="2">
    <source>
        <dbReference type="ARBA" id="ARBA00022801"/>
    </source>
</evidence>
<feature type="domain" description="ATP-dependent RNA helicase Ski2/MTR4 C-terminal" evidence="6">
    <location>
        <begin position="365"/>
        <end position="518"/>
    </location>
</feature>
<dbReference type="Proteomes" id="UP000675881">
    <property type="component" value="Chromosome 6"/>
</dbReference>
<dbReference type="InterPro" id="IPR050699">
    <property type="entry name" value="RNA-DNA_Helicase"/>
</dbReference>
<dbReference type="AlphaFoldDB" id="A0A7R8D133"/>
<protein>
    <submittedName>
        <fullName evidence="7">SKI2</fullName>
        <ecNumber evidence="7">3.6.4.-</ecNumber>
    </submittedName>
</protein>